<feature type="active site" description="Charge relay system" evidence="8">
    <location>
        <position position="354"/>
    </location>
</feature>
<dbReference type="GO" id="GO:0016042">
    <property type="term" value="P:lipid catabolic process"/>
    <property type="evidence" value="ECO:0007669"/>
    <property type="project" value="UniProtKB-KW"/>
</dbReference>
<comment type="similarity">
    <text evidence="1 7">Belongs to the AB hydrolase superfamily. Lipase family.</text>
</comment>
<accession>A0AA39C710</accession>
<feature type="domain" description="Partial AB-hydrolase lipase" evidence="9">
    <location>
        <begin position="13"/>
        <end position="73"/>
    </location>
</feature>
<evidence type="ECO:0000313" key="11">
    <source>
        <dbReference type="Proteomes" id="UP001168990"/>
    </source>
</evidence>
<evidence type="ECO:0000256" key="1">
    <source>
        <dbReference type="ARBA" id="ARBA00010701"/>
    </source>
</evidence>
<feature type="active site" description="Charge relay system" evidence="8">
    <location>
        <position position="323"/>
    </location>
</feature>
<evidence type="ECO:0000256" key="5">
    <source>
        <dbReference type="ARBA" id="ARBA00023098"/>
    </source>
</evidence>
<dbReference type="Pfam" id="PF04083">
    <property type="entry name" value="Abhydro_lipase"/>
    <property type="match status" value="1"/>
</dbReference>
<dbReference type="InterPro" id="IPR025483">
    <property type="entry name" value="Lipase_euk"/>
</dbReference>
<evidence type="ECO:0000313" key="10">
    <source>
        <dbReference type="EMBL" id="KAK0159085.1"/>
    </source>
</evidence>
<dbReference type="PANTHER" id="PTHR11005">
    <property type="entry name" value="LYSOSOMAL ACID LIPASE-RELATED"/>
    <property type="match status" value="1"/>
</dbReference>
<dbReference type="PIRSF" id="PIRSF000862">
    <property type="entry name" value="Steryl_ester_lip"/>
    <property type="match status" value="1"/>
</dbReference>
<dbReference type="FunFam" id="3.40.50.1820:FF:000057">
    <property type="entry name" value="Lipase"/>
    <property type="match status" value="1"/>
</dbReference>
<reference evidence="10" key="2">
    <citation type="submission" date="2023-03" db="EMBL/GenBank/DDBJ databases">
        <authorList>
            <person name="Inwood S.N."/>
            <person name="Skelly J.G."/>
            <person name="Guhlin J."/>
            <person name="Harrop T.W.R."/>
            <person name="Goldson S.G."/>
            <person name="Dearden P.K."/>
        </authorList>
    </citation>
    <scope>NUCLEOTIDE SEQUENCE</scope>
    <source>
        <strain evidence="10">Irish</strain>
        <tissue evidence="10">Whole body</tissue>
    </source>
</reference>
<evidence type="ECO:0000256" key="7">
    <source>
        <dbReference type="PIRNR" id="PIRNR000862"/>
    </source>
</evidence>
<keyword evidence="3 7" id="KW-0378">Hydrolase</keyword>
<name>A0AA39C710_9HYME</name>
<dbReference type="Gene3D" id="3.40.50.1820">
    <property type="entry name" value="alpha/beta hydrolase"/>
    <property type="match status" value="1"/>
</dbReference>
<evidence type="ECO:0000259" key="9">
    <source>
        <dbReference type="Pfam" id="PF04083"/>
    </source>
</evidence>
<keyword evidence="11" id="KW-1185">Reference proteome</keyword>
<organism evidence="10 11">
    <name type="scientific">Microctonus aethiopoides</name>
    <dbReference type="NCBI Taxonomy" id="144406"/>
    <lineage>
        <taxon>Eukaryota</taxon>
        <taxon>Metazoa</taxon>
        <taxon>Ecdysozoa</taxon>
        <taxon>Arthropoda</taxon>
        <taxon>Hexapoda</taxon>
        <taxon>Insecta</taxon>
        <taxon>Pterygota</taxon>
        <taxon>Neoptera</taxon>
        <taxon>Endopterygota</taxon>
        <taxon>Hymenoptera</taxon>
        <taxon>Apocrita</taxon>
        <taxon>Ichneumonoidea</taxon>
        <taxon>Braconidae</taxon>
        <taxon>Euphorinae</taxon>
        <taxon>Microctonus</taxon>
    </lineage>
</organism>
<dbReference type="AlphaFoldDB" id="A0AA39C710"/>
<sequence length="379" mass="43216">MATRIRDIFSSPDLATKYGYPLEAHRVITDDGYILEMHRIPYGRYENQHSIKNDRTPIILQHGLAGSSADWVIPGPERALAYILADEGYDVWLGNNRGNIYSRHHRHMQPDNLYDLPAMIDHVLAITFKPKLLFVGHSQGTTQFFVMTSMKPEYNSKVGLAVCLAPAAYTGHLRGPVTQLAKLTYFGVVSCLDHLQIWVGENFGYPEFRARSMWSKFVSSFLCHNDAPTQFLCTNALFLVAGFSKKELNMNNLTVIIGHVPAGASWKQVVHFGQGYMNPGHFRAYDYGENKEKNFKLYQSVTPPEYQLERITTPIALFSSDNDWLATTEDVSMLKSRLNNIIVDYKAPFNSFNHYDFLWGNSAVRVLYPVLLDLLSRYR</sequence>
<evidence type="ECO:0000256" key="8">
    <source>
        <dbReference type="PIRSR" id="PIRSR000862-1"/>
    </source>
</evidence>
<keyword evidence="5" id="KW-0443">Lipid metabolism</keyword>
<dbReference type="InterPro" id="IPR006693">
    <property type="entry name" value="AB_hydrolase_lipase"/>
</dbReference>
<keyword evidence="6" id="KW-0325">Glycoprotein</keyword>
<dbReference type="Proteomes" id="UP001168990">
    <property type="component" value="Unassembled WGS sequence"/>
</dbReference>
<gene>
    <name evidence="10" type="ORF">PV328_010011</name>
</gene>
<dbReference type="InterPro" id="IPR029058">
    <property type="entry name" value="AB_hydrolase_fold"/>
</dbReference>
<keyword evidence="2" id="KW-0732">Signal</keyword>
<evidence type="ECO:0000256" key="2">
    <source>
        <dbReference type="ARBA" id="ARBA00022729"/>
    </source>
</evidence>
<feature type="active site" description="Nucleophile" evidence="8">
    <location>
        <position position="138"/>
    </location>
</feature>
<comment type="caution">
    <text evidence="10">The sequence shown here is derived from an EMBL/GenBank/DDBJ whole genome shotgun (WGS) entry which is preliminary data.</text>
</comment>
<dbReference type="EMBL" id="JAQQBS010001424">
    <property type="protein sequence ID" value="KAK0159085.1"/>
    <property type="molecule type" value="Genomic_DNA"/>
</dbReference>
<dbReference type="SUPFAM" id="SSF53474">
    <property type="entry name" value="alpha/beta-Hydrolases"/>
    <property type="match status" value="1"/>
</dbReference>
<dbReference type="GO" id="GO:0016788">
    <property type="term" value="F:hydrolase activity, acting on ester bonds"/>
    <property type="evidence" value="ECO:0007669"/>
    <property type="project" value="InterPro"/>
</dbReference>
<evidence type="ECO:0000256" key="4">
    <source>
        <dbReference type="ARBA" id="ARBA00022963"/>
    </source>
</evidence>
<proteinExistence type="inferred from homology"/>
<protein>
    <recommendedName>
        <fullName evidence="7">Lipase</fullName>
    </recommendedName>
</protein>
<evidence type="ECO:0000256" key="6">
    <source>
        <dbReference type="ARBA" id="ARBA00023180"/>
    </source>
</evidence>
<reference evidence="10" key="1">
    <citation type="journal article" date="2023" name="bioRxiv">
        <title>Scaffold-level genome assemblies of two parasitoid biocontrol wasps reveal the parthenogenesis mechanism and an associated novel virus.</title>
        <authorList>
            <person name="Inwood S."/>
            <person name="Skelly J."/>
            <person name="Guhlin J."/>
            <person name="Harrop T."/>
            <person name="Goldson S."/>
            <person name="Dearden P."/>
        </authorList>
    </citation>
    <scope>NUCLEOTIDE SEQUENCE</scope>
    <source>
        <strain evidence="10">Irish</strain>
        <tissue evidence="10">Whole body</tissue>
    </source>
</reference>
<keyword evidence="4 7" id="KW-0442">Lipid degradation</keyword>
<evidence type="ECO:0000256" key="3">
    <source>
        <dbReference type="ARBA" id="ARBA00022801"/>
    </source>
</evidence>